<name>A0ABV8V0S1_9GAMM</name>
<proteinExistence type="predicted"/>
<protein>
    <submittedName>
        <fullName evidence="1">Uncharacterized protein</fullName>
    </submittedName>
</protein>
<evidence type="ECO:0000313" key="1">
    <source>
        <dbReference type="EMBL" id="MFC4360940.1"/>
    </source>
</evidence>
<comment type="caution">
    <text evidence="1">The sequence shown here is derived from an EMBL/GenBank/DDBJ whole genome shotgun (WGS) entry which is preliminary data.</text>
</comment>
<accession>A0ABV8V0S1</accession>
<dbReference type="EMBL" id="JBHSCX010000002">
    <property type="protein sequence ID" value="MFC4360940.1"/>
    <property type="molecule type" value="Genomic_DNA"/>
</dbReference>
<sequence length="233" mass="26317">MKTFSDHAYDKLIDLFNNHDKEVGSELKKQDPIKYKDFKSTDCITYSLNVISHAFNMIGNTDAESRVWKLGGKGTDLAKYLVNSHNWKGIYINPDAKHPVDSNAEHTYTSHIAAKKCSYYQIPLEYKVENYSVTSKSHSAFQKLNKSTPETKLNDIDITSLEQVKFGFGISRGGMHTWVFSNGKVYEVHWDKIGAELYEATMLRTFPWISGAIVVPFDQAAKLSASSKLKCGT</sequence>
<organism evidence="1 2">
    <name type="scientific">Simiduia curdlanivorans</name>
    <dbReference type="NCBI Taxonomy" id="1492769"/>
    <lineage>
        <taxon>Bacteria</taxon>
        <taxon>Pseudomonadati</taxon>
        <taxon>Pseudomonadota</taxon>
        <taxon>Gammaproteobacteria</taxon>
        <taxon>Cellvibrionales</taxon>
        <taxon>Cellvibrionaceae</taxon>
        <taxon>Simiduia</taxon>
    </lineage>
</organism>
<evidence type="ECO:0000313" key="2">
    <source>
        <dbReference type="Proteomes" id="UP001595840"/>
    </source>
</evidence>
<gene>
    <name evidence="1" type="ORF">ACFOX3_01430</name>
</gene>
<reference evidence="2" key="1">
    <citation type="journal article" date="2019" name="Int. J. Syst. Evol. Microbiol.">
        <title>The Global Catalogue of Microorganisms (GCM) 10K type strain sequencing project: providing services to taxonomists for standard genome sequencing and annotation.</title>
        <authorList>
            <consortium name="The Broad Institute Genomics Platform"/>
            <consortium name="The Broad Institute Genome Sequencing Center for Infectious Disease"/>
            <person name="Wu L."/>
            <person name="Ma J."/>
        </authorList>
    </citation>
    <scope>NUCLEOTIDE SEQUENCE [LARGE SCALE GENOMIC DNA]</scope>
    <source>
        <strain evidence="2">CECT 8570</strain>
    </source>
</reference>
<dbReference type="Proteomes" id="UP001595840">
    <property type="component" value="Unassembled WGS sequence"/>
</dbReference>
<keyword evidence="2" id="KW-1185">Reference proteome</keyword>
<dbReference type="RefSeq" id="WP_290261910.1">
    <property type="nucleotide sequence ID" value="NZ_JAUFQG010000004.1"/>
</dbReference>